<dbReference type="EMBL" id="OU503057">
    <property type="protein sequence ID" value="CAI9786637.1"/>
    <property type="molecule type" value="Genomic_DNA"/>
</dbReference>
<dbReference type="Proteomes" id="UP000834106">
    <property type="component" value="Chromosome 22"/>
</dbReference>
<keyword evidence="1" id="KW-0812">Transmembrane</keyword>
<feature type="transmembrane region" description="Helical" evidence="1">
    <location>
        <begin position="125"/>
        <end position="143"/>
    </location>
</feature>
<evidence type="ECO:0000313" key="2">
    <source>
        <dbReference type="EMBL" id="CAI9786637.1"/>
    </source>
</evidence>
<keyword evidence="1" id="KW-0472">Membrane</keyword>
<dbReference type="InterPro" id="IPR053234">
    <property type="entry name" value="RPM1_Interactor"/>
</dbReference>
<keyword evidence="3" id="KW-1185">Reference proteome</keyword>
<keyword evidence="1" id="KW-1133">Transmembrane helix</keyword>
<name>A0AAD2AK06_9LAMI</name>
<sequence length="163" mass="18776">MPRRVNVNPMAGKERRVRVIKGRKVIKEAKHDDSPLRSIFCLKNWAKVKEVEEKEDCFILEFDPYDSLDYDFKLSISEHVEDTDTTDLYVIGEKGKVACRDYPHSRYTCAKYPFDKTDHETHCELVIAIAMFVTLLLLVTSGLELQGIAMLSKATLGIKRDTY</sequence>
<proteinExistence type="predicted"/>
<evidence type="ECO:0000256" key="1">
    <source>
        <dbReference type="SAM" id="Phobius"/>
    </source>
</evidence>
<dbReference type="PANTHER" id="PTHR33443">
    <property type="entry name" value="ZGC:112980"/>
    <property type="match status" value="1"/>
</dbReference>
<reference evidence="2" key="1">
    <citation type="submission" date="2023-05" db="EMBL/GenBank/DDBJ databases">
        <authorList>
            <person name="Huff M."/>
        </authorList>
    </citation>
    <scope>NUCLEOTIDE SEQUENCE</scope>
</reference>
<evidence type="ECO:0000313" key="3">
    <source>
        <dbReference type="Proteomes" id="UP000834106"/>
    </source>
</evidence>
<dbReference type="AlphaFoldDB" id="A0AAD2AK06"/>
<protein>
    <submittedName>
        <fullName evidence="2">Uncharacterized protein</fullName>
    </submittedName>
</protein>
<gene>
    <name evidence="2" type="ORF">FPE_LOCUS34067</name>
</gene>
<dbReference type="PANTHER" id="PTHR33443:SF30">
    <property type="entry name" value="SARCOSINE DEHYDROGENASE-2C PROTEIN"/>
    <property type="match status" value="1"/>
</dbReference>
<accession>A0AAD2AK06</accession>
<organism evidence="2 3">
    <name type="scientific">Fraxinus pennsylvanica</name>
    <dbReference type="NCBI Taxonomy" id="56036"/>
    <lineage>
        <taxon>Eukaryota</taxon>
        <taxon>Viridiplantae</taxon>
        <taxon>Streptophyta</taxon>
        <taxon>Embryophyta</taxon>
        <taxon>Tracheophyta</taxon>
        <taxon>Spermatophyta</taxon>
        <taxon>Magnoliopsida</taxon>
        <taxon>eudicotyledons</taxon>
        <taxon>Gunneridae</taxon>
        <taxon>Pentapetalae</taxon>
        <taxon>asterids</taxon>
        <taxon>lamiids</taxon>
        <taxon>Lamiales</taxon>
        <taxon>Oleaceae</taxon>
        <taxon>Oleeae</taxon>
        <taxon>Fraxinus</taxon>
    </lineage>
</organism>